<dbReference type="AlphaFoldDB" id="A0A8T0A0T2"/>
<gene>
    <name evidence="1" type="ORF">Mgra_00001705</name>
</gene>
<organism evidence="1 2">
    <name type="scientific">Meloidogyne graminicola</name>
    <dbReference type="NCBI Taxonomy" id="189291"/>
    <lineage>
        <taxon>Eukaryota</taxon>
        <taxon>Metazoa</taxon>
        <taxon>Ecdysozoa</taxon>
        <taxon>Nematoda</taxon>
        <taxon>Chromadorea</taxon>
        <taxon>Rhabditida</taxon>
        <taxon>Tylenchina</taxon>
        <taxon>Tylenchomorpha</taxon>
        <taxon>Tylenchoidea</taxon>
        <taxon>Meloidogynidae</taxon>
        <taxon>Meloidogyninae</taxon>
        <taxon>Meloidogyne</taxon>
    </lineage>
</organism>
<proteinExistence type="predicted"/>
<protein>
    <submittedName>
        <fullName evidence="1">Uncharacterized protein</fullName>
    </submittedName>
</protein>
<comment type="caution">
    <text evidence="1">The sequence shown here is derived from an EMBL/GenBank/DDBJ whole genome shotgun (WGS) entry which is preliminary data.</text>
</comment>
<keyword evidence="2" id="KW-1185">Reference proteome</keyword>
<evidence type="ECO:0000313" key="1">
    <source>
        <dbReference type="EMBL" id="KAF7638896.1"/>
    </source>
</evidence>
<dbReference type="EMBL" id="JABEBT010000009">
    <property type="protein sequence ID" value="KAF7638896.1"/>
    <property type="molecule type" value="Genomic_DNA"/>
</dbReference>
<accession>A0A8T0A0T2</accession>
<name>A0A8T0A0T2_9BILA</name>
<reference evidence="1" key="1">
    <citation type="journal article" date="2020" name="Ecol. Evol.">
        <title>Genome structure and content of the rice root-knot nematode (Meloidogyne graminicola).</title>
        <authorList>
            <person name="Phan N.T."/>
            <person name="Danchin E.G.J."/>
            <person name="Klopp C."/>
            <person name="Perfus-Barbeoch L."/>
            <person name="Kozlowski D.K."/>
            <person name="Koutsovoulos G.D."/>
            <person name="Lopez-Roques C."/>
            <person name="Bouchez O."/>
            <person name="Zahm M."/>
            <person name="Besnard G."/>
            <person name="Bellafiore S."/>
        </authorList>
    </citation>
    <scope>NUCLEOTIDE SEQUENCE</scope>
    <source>
        <strain evidence="1">VN-18</strain>
    </source>
</reference>
<sequence>MAFHFNLFNIKNKDVISTRTLFCFLAEGHLDNKTEENDVMFGNCVKFNKFSNLFHNYSNSLRNLNKNEKKIKKTITKINRRDLMQIEMI</sequence>
<dbReference type="Proteomes" id="UP000605970">
    <property type="component" value="Unassembled WGS sequence"/>
</dbReference>
<evidence type="ECO:0000313" key="2">
    <source>
        <dbReference type="Proteomes" id="UP000605970"/>
    </source>
</evidence>